<dbReference type="GO" id="GO:0006270">
    <property type="term" value="P:DNA replication initiation"/>
    <property type="evidence" value="ECO:0007669"/>
    <property type="project" value="TreeGrafter"/>
</dbReference>
<evidence type="ECO:0000256" key="2">
    <source>
        <dbReference type="ARBA" id="ARBA00007299"/>
    </source>
</evidence>
<comment type="caution">
    <text evidence="8">The sequence shown here is derived from an EMBL/GenBank/DDBJ whole genome shotgun (WGS) entry which is preliminary data.</text>
</comment>
<evidence type="ECO:0000256" key="3">
    <source>
        <dbReference type="ARBA" id="ARBA00018596"/>
    </source>
</evidence>
<evidence type="ECO:0000256" key="1">
    <source>
        <dbReference type="ARBA" id="ARBA00004123"/>
    </source>
</evidence>
<name>A0A9N9C3M7_9GLOM</name>
<keyword evidence="4" id="KW-0235">DNA replication</keyword>
<dbReference type="Pfam" id="PF22062">
    <property type="entry name" value="OB_DPOA2"/>
    <property type="match status" value="1"/>
</dbReference>
<dbReference type="PANTHER" id="PTHR23061">
    <property type="entry name" value="DNA POLYMERASE 2 ALPHA 70 KDA SUBUNIT"/>
    <property type="match status" value="1"/>
</dbReference>
<evidence type="ECO:0000256" key="5">
    <source>
        <dbReference type="ARBA" id="ARBA00023242"/>
    </source>
</evidence>
<dbReference type="InterPro" id="IPR054300">
    <property type="entry name" value="OB_DPOA2"/>
</dbReference>
<protein>
    <recommendedName>
        <fullName evidence="3">DNA polymerase alpha subunit B</fullName>
    </recommendedName>
</protein>
<proteinExistence type="inferred from homology"/>
<comment type="subcellular location">
    <subcellularLocation>
        <location evidence="1">Nucleus</location>
    </subcellularLocation>
</comment>
<dbReference type="Pfam" id="PF04042">
    <property type="entry name" value="DNA_pol_E_B"/>
    <property type="match status" value="1"/>
</dbReference>
<evidence type="ECO:0000256" key="4">
    <source>
        <dbReference type="ARBA" id="ARBA00022705"/>
    </source>
</evidence>
<dbReference type="AlphaFoldDB" id="A0A9N9C3M7"/>
<evidence type="ECO:0000313" key="9">
    <source>
        <dbReference type="Proteomes" id="UP000789739"/>
    </source>
</evidence>
<dbReference type="Gene3D" id="3.60.21.60">
    <property type="match status" value="2"/>
</dbReference>
<evidence type="ECO:0000313" key="8">
    <source>
        <dbReference type="EMBL" id="CAG8587651.1"/>
    </source>
</evidence>
<reference evidence="8" key="1">
    <citation type="submission" date="2021-06" db="EMBL/GenBank/DDBJ databases">
        <authorList>
            <person name="Kallberg Y."/>
            <person name="Tangrot J."/>
            <person name="Rosling A."/>
        </authorList>
    </citation>
    <scope>NUCLEOTIDE SEQUENCE</scope>
    <source>
        <strain evidence="8">BR232B</strain>
    </source>
</reference>
<dbReference type="InterPro" id="IPR016722">
    <property type="entry name" value="DNA_pol_alpha_bsu"/>
</dbReference>
<keyword evidence="5" id="KW-0539">Nucleus</keyword>
<dbReference type="OrthoDB" id="336885at2759"/>
<keyword evidence="9" id="KW-1185">Reference proteome</keyword>
<feature type="non-terminal residue" evidence="8">
    <location>
        <position position="443"/>
    </location>
</feature>
<dbReference type="InterPro" id="IPR007185">
    <property type="entry name" value="DNA_pol_a/d/e_bsu"/>
</dbReference>
<organism evidence="8 9">
    <name type="scientific">Paraglomus brasilianum</name>
    <dbReference type="NCBI Taxonomy" id="144538"/>
    <lineage>
        <taxon>Eukaryota</taxon>
        <taxon>Fungi</taxon>
        <taxon>Fungi incertae sedis</taxon>
        <taxon>Mucoromycota</taxon>
        <taxon>Glomeromycotina</taxon>
        <taxon>Glomeromycetes</taxon>
        <taxon>Paraglomerales</taxon>
        <taxon>Paraglomeraceae</taxon>
        <taxon>Paraglomus</taxon>
    </lineage>
</organism>
<dbReference type="Proteomes" id="UP000789739">
    <property type="component" value="Unassembled WGS sequence"/>
</dbReference>
<feature type="domain" description="DNA polymerase alpha subunit B OB" evidence="7">
    <location>
        <begin position="44"/>
        <end position="148"/>
    </location>
</feature>
<dbReference type="PANTHER" id="PTHR23061:SF12">
    <property type="entry name" value="DNA POLYMERASE ALPHA SUBUNIT B"/>
    <property type="match status" value="1"/>
</dbReference>
<dbReference type="GO" id="GO:0003677">
    <property type="term" value="F:DNA binding"/>
    <property type="evidence" value="ECO:0007669"/>
    <property type="project" value="InterPro"/>
</dbReference>
<gene>
    <name evidence="8" type="ORF">PBRASI_LOCUS6953</name>
</gene>
<sequence>SPSACSQQRSITETGANNLRCRKSGCVEVILSEQENNEVECEGMDSRIDMFAQILEEQYSIKFTSHSRSTRGPVRTVGRISSGSKGRLNPRSLLFHTSQNLKESLRGVTKAILDLDGNLSFSLFAGQIIGVEGTFTSRTVMRVSKIYEPLPLSPLKMPLSRILRSDDKQGAQKKCPMTIVISAGPYTVSDSPDNYQPFFEFLHNMRMEKPDVLILIGPFVSQTRSTRMSPQAIFSAYISKPLEVFCSISPKTTVILVPSLEDKIYQPATFPQGAMTARSLKIPESVYSLPNPCYFQLSEIGIGVCTVDLLEHFVAEEVTRTPKRDKTTRLARHILGQRSFYPFSPTSHINRDITMTPFTKPVYIKQAPDILILPSKQSHYAKLIDNVMVVNPGHLTKSQSAGTYAKMTVQPTKGEDVQHTSKEVHIGSRIQASIVKSTQMFRW</sequence>
<feature type="domain" description="DNA polymerase alpha/delta/epsilon subunit B" evidence="6">
    <location>
        <begin position="179"/>
        <end position="382"/>
    </location>
</feature>
<accession>A0A9N9C3M7</accession>
<comment type="similarity">
    <text evidence="2">Belongs to the DNA polymerase alpha subunit B family.</text>
</comment>
<evidence type="ECO:0000259" key="6">
    <source>
        <dbReference type="Pfam" id="PF04042"/>
    </source>
</evidence>
<dbReference type="GO" id="GO:0005658">
    <property type="term" value="C:alpha DNA polymerase:primase complex"/>
    <property type="evidence" value="ECO:0007669"/>
    <property type="project" value="TreeGrafter"/>
</dbReference>
<evidence type="ECO:0000259" key="7">
    <source>
        <dbReference type="Pfam" id="PF22062"/>
    </source>
</evidence>
<dbReference type="EMBL" id="CAJVPI010000995">
    <property type="protein sequence ID" value="CAG8587651.1"/>
    <property type="molecule type" value="Genomic_DNA"/>
</dbReference>